<evidence type="ECO:0008006" key="4">
    <source>
        <dbReference type="Google" id="ProtNLM"/>
    </source>
</evidence>
<dbReference type="OrthoDB" id="2909458at2759"/>
<accession>A0A9P6JSU4</accession>
<feature type="chain" id="PRO_5040350903" description="Osmotin, thaumatin-like protein" evidence="1">
    <location>
        <begin position="23"/>
        <end position="188"/>
    </location>
</feature>
<keyword evidence="1" id="KW-0732">Signal</keyword>
<organism evidence="2 3">
    <name type="scientific">Crepidotus variabilis</name>
    <dbReference type="NCBI Taxonomy" id="179855"/>
    <lineage>
        <taxon>Eukaryota</taxon>
        <taxon>Fungi</taxon>
        <taxon>Dikarya</taxon>
        <taxon>Basidiomycota</taxon>
        <taxon>Agaricomycotina</taxon>
        <taxon>Agaricomycetes</taxon>
        <taxon>Agaricomycetidae</taxon>
        <taxon>Agaricales</taxon>
        <taxon>Agaricineae</taxon>
        <taxon>Crepidotaceae</taxon>
        <taxon>Crepidotus</taxon>
    </lineage>
</organism>
<dbReference type="Proteomes" id="UP000807306">
    <property type="component" value="Unassembled WGS sequence"/>
</dbReference>
<evidence type="ECO:0000313" key="2">
    <source>
        <dbReference type="EMBL" id="KAF9530885.1"/>
    </source>
</evidence>
<dbReference type="EMBL" id="MU157837">
    <property type="protein sequence ID" value="KAF9530885.1"/>
    <property type="molecule type" value="Genomic_DNA"/>
</dbReference>
<proteinExistence type="predicted"/>
<keyword evidence="3" id="KW-1185">Reference proteome</keyword>
<reference evidence="2" key="1">
    <citation type="submission" date="2020-11" db="EMBL/GenBank/DDBJ databases">
        <authorList>
            <consortium name="DOE Joint Genome Institute"/>
            <person name="Ahrendt S."/>
            <person name="Riley R."/>
            <person name="Andreopoulos W."/>
            <person name="Labutti K."/>
            <person name="Pangilinan J."/>
            <person name="Ruiz-Duenas F.J."/>
            <person name="Barrasa J.M."/>
            <person name="Sanchez-Garcia M."/>
            <person name="Camarero S."/>
            <person name="Miyauchi S."/>
            <person name="Serrano A."/>
            <person name="Linde D."/>
            <person name="Babiker R."/>
            <person name="Drula E."/>
            <person name="Ayuso-Fernandez I."/>
            <person name="Pacheco R."/>
            <person name="Padilla G."/>
            <person name="Ferreira P."/>
            <person name="Barriuso J."/>
            <person name="Kellner H."/>
            <person name="Castanera R."/>
            <person name="Alfaro M."/>
            <person name="Ramirez L."/>
            <person name="Pisabarro A.G."/>
            <person name="Kuo A."/>
            <person name="Tritt A."/>
            <person name="Lipzen A."/>
            <person name="He G."/>
            <person name="Yan M."/>
            <person name="Ng V."/>
            <person name="Cullen D."/>
            <person name="Martin F."/>
            <person name="Rosso M.-N."/>
            <person name="Henrissat B."/>
            <person name="Hibbett D."/>
            <person name="Martinez A.T."/>
            <person name="Grigoriev I.V."/>
        </authorList>
    </citation>
    <scope>NUCLEOTIDE SEQUENCE</scope>
    <source>
        <strain evidence="2">CBS 506.95</strain>
    </source>
</reference>
<gene>
    <name evidence="2" type="ORF">CPB83DRAFT_833904</name>
</gene>
<dbReference type="AlphaFoldDB" id="A0A9P6JSU4"/>
<feature type="signal peptide" evidence="1">
    <location>
        <begin position="1"/>
        <end position="22"/>
    </location>
</feature>
<sequence>MVFTLKTVSWLSLLAIISGAQAQQPTTDYTFVNNCPTAIKLYRHNAFSTDLAKGANVTRQESLATGYFYTDANGGGGSQTDPSTKFATYWAENDPKYYYYIVKNTTSFNTGMRIEPSHPEVDGFCQSVTCDAADCETAFPRRTVFTDLGPISPTPPTEPPSPPLYSCPFEGVTYVVTFCPSGTFPASA</sequence>
<comment type="caution">
    <text evidence="2">The sequence shown here is derived from an EMBL/GenBank/DDBJ whole genome shotgun (WGS) entry which is preliminary data.</text>
</comment>
<protein>
    <recommendedName>
        <fullName evidence="4">Osmotin, thaumatin-like protein</fullName>
    </recommendedName>
</protein>
<evidence type="ECO:0000256" key="1">
    <source>
        <dbReference type="SAM" id="SignalP"/>
    </source>
</evidence>
<name>A0A9P6JSU4_9AGAR</name>
<evidence type="ECO:0000313" key="3">
    <source>
        <dbReference type="Proteomes" id="UP000807306"/>
    </source>
</evidence>